<feature type="transmembrane region" description="Helical" evidence="1">
    <location>
        <begin position="191"/>
        <end position="211"/>
    </location>
</feature>
<organism evidence="3 4">
    <name type="scientific">Harenicola maris</name>
    <dbReference type="NCBI Taxonomy" id="2841044"/>
    <lineage>
        <taxon>Bacteria</taxon>
        <taxon>Pseudomonadati</taxon>
        <taxon>Pseudomonadota</taxon>
        <taxon>Alphaproteobacteria</taxon>
        <taxon>Rhodobacterales</taxon>
        <taxon>Paracoccaceae</taxon>
        <taxon>Harenicola</taxon>
    </lineage>
</organism>
<dbReference type="InterPro" id="IPR037185">
    <property type="entry name" value="EmrE-like"/>
</dbReference>
<dbReference type="RefSeq" id="WP_327794797.1">
    <property type="nucleotide sequence ID" value="NZ_JADQAZ010000003.1"/>
</dbReference>
<dbReference type="AlphaFoldDB" id="A0AAP2CQQ9"/>
<feature type="transmembrane region" description="Helical" evidence="1">
    <location>
        <begin position="92"/>
        <end position="117"/>
    </location>
</feature>
<gene>
    <name evidence="3" type="ORF">IV417_14360</name>
</gene>
<evidence type="ECO:0000313" key="4">
    <source>
        <dbReference type="Proteomes" id="UP001315686"/>
    </source>
</evidence>
<accession>A0AAP2CQQ9</accession>
<feature type="transmembrane region" description="Helical" evidence="1">
    <location>
        <begin position="47"/>
        <end position="72"/>
    </location>
</feature>
<keyword evidence="1" id="KW-0472">Membrane</keyword>
<name>A0AAP2CQQ9_9RHOB</name>
<keyword evidence="1" id="KW-0812">Transmembrane</keyword>
<feature type="transmembrane region" description="Helical" evidence="1">
    <location>
        <begin position="270"/>
        <end position="289"/>
    </location>
</feature>
<dbReference type="InterPro" id="IPR000620">
    <property type="entry name" value="EamA_dom"/>
</dbReference>
<dbReference type="Proteomes" id="UP001315686">
    <property type="component" value="Unassembled WGS sequence"/>
</dbReference>
<comment type="caution">
    <text evidence="3">The sequence shown here is derived from an EMBL/GenBank/DDBJ whole genome shotgun (WGS) entry which is preliminary data.</text>
</comment>
<evidence type="ECO:0000313" key="3">
    <source>
        <dbReference type="EMBL" id="MBT0958569.1"/>
    </source>
</evidence>
<feature type="domain" description="EamA" evidence="2">
    <location>
        <begin position="17"/>
        <end position="148"/>
    </location>
</feature>
<dbReference type="PANTHER" id="PTHR22911">
    <property type="entry name" value="ACYL-MALONYL CONDENSING ENZYME-RELATED"/>
    <property type="match status" value="1"/>
</dbReference>
<dbReference type="SUPFAM" id="SSF103481">
    <property type="entry name" value="Multidrug resistance efflux transporter EmrE"/>
    <property type="match status" value="2"/>
</dbReference>
<proteinExistence type="predicted"/>
<feature type="transmembrane region" description="Helical" evidence="1">
    <location>
        <begin position="129"/>
        <end position="148"/>
    </location>
</feature>
<protein>
    <submittedName>
        <fullName evidence="3">DMT family transporter</fullName>
    </submittedName>
</protein>
<dbReference type="EMBL" id="JADQAZ010000003">
    <property type="protein sequence ID" value="MBT0958569.1"/>
    <property type="molecule type" value="Genomic_DNA"/>
</dbReference>
<feature type="transmembrane region" description="Helical" evidence="1">
    <location>
        <begin position="241"/>
        <end position="258"/>
    </location>
</feature>
<evidence type="ECO:0000259" key="2">
    <source>
        <dbReference type="Pfam" id="PF00892"/>
    </source>
</evidence>
<evidence type="ECO:0000256" key="1">
    <source>
        <dbReference type="SAM" id="Phobius"/>
    </source>
</evidence>
<dbReference type="PANTHER" id="PTHR22911:SF103">
    <property type="entry name" value="BLR2811 PROTEIN"/>
    <property type="match status" value="1"/>
</dbReference>
<dbReference type="GO" id="GO:0016020">
    <property type="term" value="C:membrane"/>
    <property type="evidence" value="ECO:0007669"/>
    <property type="project" value="InterPro"/>
</dbReference>
<dbReference type="Pfam" id="PF00892">
    <property type="entry name" value="EamA"/>
    <property type="match status" value="1"/>
</dbReference>
<reference evidence="3 4" key="1">
    <citation type="journal article" date="2021" name="Arch. Microbiol.">
        <title>Harenicola maris gen. nov., sp. nov. isolated from the Sea of Japan shallow sediments.</title>
        <authorList>
            <person name="Romanenko L.A."/>
            <person name="Kurilenko V.V."/>
            <person name="Chernysheva N.Y."/>
            <person name="Tekutyeva L.A."/>
            <person name="Velansky P.V."/>
            <person name="Svetashev V.I."/>
            <person name="Isaeva M.P."/>
        </authorList>
    </citation>
    <scope>NUCLEOTIDE SEQUENCE [LARGE SCALE GENOMIC DNA]</scope>
    <source>
        <strain evidence="3 4">KMM 3653</strain>
    </source>
</reference>
<sequence>MTSPASTPPAASRPAAAIGFILLAVSCISVNDMLIKLLSGAYPLHQMVFLRSAIGIVFTLGLVQVEGGFGILRTRRPWLHVMRGVLLVTSNMTYFTALAVLPLAEATALFFAAPLMITLLSVPLLGERVGALRLSAVAAGFVGVLIMLRPWEGAAREVPLWVQALPLLAALTYALNQIMTRKLGVASKASAMAVYIQLTFIVVSLGFFVVAGDGRFAEGARHESLVFLLRAWVMPEGGDRWLFLLLGVNATVIGYSLGQAYRLADAGTVAPFEYVGLPLAVVWGFVIWGSLPGPSVWAGILLILGGGLIVFLREQQKARAVSRRIMGHRDG</sequence>
<feature type="transmembrane region" description="Helical" evidence="1">
    <location>
        <begin position="160"/>
        <end position="179"/>
    </location>
</feature>
<keyword evidence="4" id="KW-1185">Reference proteome</keyword>
<feature type="transmembrane region" description="Helical" evidence="1">
    <location>
        <begin position="295"/>
        <end position="313"/>
    </location>
</feature>
<keyword evidence="1" id="KW-1133">Transmembrane helix</keyword>
<feature type="transmembrane region" description="Helical" evidence="1">
    <location>
        <begin position="15"/>
        <end position="35"/>
    </location>
</feature>